<keyword evidence="5 7" id="KW-0482">Metalloprotease</keyword>
<name>A0ABN8PF09_9CNID</name>
<evidence type="ECO:0000313" key="10">
    <source>
        <dbReference type="Proteomes" id="UP001159405"/>
    </source>
</evidence>
<protein>
    <recommendedName>
        <fullName evidence="7">Metalloendopeptidase</fullName>
        <ecNumber evidence="7">3.4.24.-</ecNumber>
    </recommendedName>
</protein>
<dbReference type="SMART" id="SM00235">
    <property type="entry name" value="ZnMc"/>
    <property type="match status" value="1"/>
</dbReference>
<keyword evidence="1 7" id="KW-0645">Protease</keyword>
<feature type="domain" description="Peptidase M12A" evidence="8">
    <location>
        <begin position="30"/>
        <end position="228"/>
    </location>
</feature>
<comment type="caution">
    <text evidence="6">Lacks conserved residue(s) required for the propagation of feature annotation.</text>
</comment>
<dbReference type="Pfam" id="PF01400">
    <property type="entry name" value="Astacin"/>
    <property type="match status" value="1"/>
</dbReference>
<dbReference type="PANTHER" id="PTHR10127">
    <property type="entry name" value="DISCOIDIN, CUB, EGF, LAMININ , AND ZINC METALLOPROTEASE DOMAIN CONTAINING"/>
    <property type="match status" value="1"/>
</dbReference>
<comment type="cofactor">
    <cofactor evidence="7">
        <name>Zn(2+)</name>
        <dbReference type="ChEBI" id="CHEBI:29105"/>
    </cofactor>
    <text evidence="7">Binds 1 zinc ion per subunit.</text>
</comment>
<evidence type="ECO:0000256" key="5">
    <source>
        <dbReference type="ARBA" id="ARBA00023049"/>
    </source>
</evidence>
<evidence type="ECO:0000256" key="6">
    <source>
        <dbReference type="PROSITE-ProRule" id="PRU01211"/>
    </source>
</evidence>
<dbReference type="InterPro" id="IPR001506">
    <property type="entry name" value="Peptidase_M12A"/>
</dbReference>
<dbReference type="PROSITE" id="PS51864">
    <property type="entry name" value="ASTACIN"/>
    <property type="match status" value="1"/>
</dbReference>
<evidence type="ECO:0000256" key="4">
    <source>
        <dbReference type="ARBA" id="ARBA00022833"/>
    </source>
</evidence>
<evidence type="ECO:0000256" key="7">
    <source>
        <dbReference type="RuleBase" id="RU361183"/>
    </source>
</evidence>
<accession>A0ABN8PF09</accession>
<keyword evidence="10" id="KW-1185">Reference proteome</keyword>
<dbReference type="InterPro" id="IPR006026">
    <property type="entry name" value="Peptidase_Metallo"/>
</dbReference>
<feature type="non-terminal residue" evidence="9">
    <location>
        <position position="1"/>
    </location>
</feature>
<evidence type="ECO:0000256" key="1">
    <source>
        <dbReference type="ARBA" id="ARBA00022670"/>
    </source>
</evidence>
<dbReference type="EC" id="3.4.24.-" evidence="7"/>
<dbReference type="PRINTS" id="PR00480">
    <property type="entry name" value="ASTACIN"/>
</dbReference>
<organism evidence="9 10">
    <name type="scientific">Porites lobata</name>
    <dbReference type="NCBI Taxonomy" id="104759"/>
    <lineage>
        <taxon>Eukaryota</taxon>
        <taxon>Metazoa</taxon>
        <taxon>Cnidaria</taxon>
        <taxon>Anthozoa</taxon>
        <taxon>Hexacorallia</taxon>
        <taxon>Scleractinia</taxon>
        <taxon>Fungiina</taxon>
        <taxon>Poritidae</taxon>
        <taxon>Porites</taxon>
    </lineage>
</organism>
<dbReference type="SUPFAM" id="SSF55486">
    <property type="entry name" value="Metalloproteases ('zincins'), catalytic domain"/>
    <property type="match status" value="1"/>
</dbReference>
<sequence>LLLFAENLGRKKACDSEFFGGDMILTPEQRAVVEGETKGSITNNRWPNGVMVYQIESSLSSSSRAMAAINAGMAEWTQQTCIKFKKRTNEAAYVSFFKGSGCWSYVGRTGRKQQLSLASGCWSRGIVAHEIGEIRCESTYFFISSNLWHALGMFHEQSRPDRDSYVTIKYENIIESAKSNFRKLGSNVINSLGTPYDYASVMHYGEKYFSKNGKPTIVTKKAGVSSLK</sequence>
<gene>
    <name evidence="9" type="ORF">PLOB_00042288</name>
</gene>
<dbReference type="Proteomes" id="UP001159405">
    <property type="component" value="Unassembled WGS sequence"/>
</dbReference>
<comment type="caution">
    <text evidence="9">The sequence shown here is derived from an EMBL/GenBank/DDBJ whole genome shotgun (WGS) entry which is preliminary data.</text>
</comment>
<evidence type="ECO:0000259" key="8">
    <source>
        <dbReference type="PROSITE" id="PS51864"/>
    </source>
</evidence>
<reference evidence="9 10" key="1">
    <citation type="submission" date="2022-05" db="EMBL/GenBank/DDBJ databases">
        <authorList>
            <consortium name="Genoscope - CEA"/>
            <person name="William W."/>
        </authorList>
    </citation>
    <scope>NUCLEOTIDE SEQUENCE [LARGE SCALE GENOMIC DNA]</scope>
</reference>
<dbReference type="InterPro" id="IPR024079">
    <property type="entry name" value="MetalloPept_cat_dom_sf"/>
</dbReference>
<dbReference type="InterPro" id="IPR034035">
    <property type="entry name" value="Astacin-like_dom"/>
</dbReference>
<dbReference type="Gene3D" id="3.40.390.10">
    <property type="entry name" value="Collagenase (Catalytic Domain)"/>
    <property type="match status" value="1"/>
</dbReference>
<evidence type="ECO:0000256" key="3">
    <source>
        <dbReference type="ARBA" id="ARBA00022801"/>
    </source>
</evidence>
<dbReference type="PANTHER" id="PTHR10127:SF780">
    <property type="entry name" value="METALLOENDOPEPTIDASE"/>
    <property type="match status" value="1"/>
</dbReference>
<evidence type="ECO:0000313" key="9">
    <source>
        <dbReference type="EMBL" id="CAH3142032.1"/>
    </source>
</evidence>
<dbReference type="EMBL" id="CALNXK010000068">
    <property type="protein sequence ID" value="CAH3142032.1"/>
    <property type="molecule type" value="Genomic_DNA"/>
</dbReference>
<keyword evidence="4 7" id="KW-0862">Zinc</keyword>
<evidence type="ECO:0000256" key="2">
    <source>
        <dbReference type="ARBA" id="ARBA00022723"/>
    </source>
</evidence>
<keyword evidence="3 7" id="KW-0378">Hydrolase</keyword>
<dbReference type="CDD" id="cd04280">
    <property type="entry name" value="ZnMc_astacin_like"/>
    <property type="match status" value="1"/>
</dbReference>
<keyword evidence="2 7" id="KW-0479">Metal-binding</keyword>
<proteinExistence type="predicted"/>